<dbReference type="PANTHER" id="PTHR32294">
    <property type="entry name" value="DNA POLYMERASE III SUBUNIT ALPHA"/>
    <property type="match status" value="1"/>
</dbReference>
<evidence type="ECO:0000313" key="6">
    <source>
        <dbReference type="EMBL" id="MFC6671006.1"/>
    </source>
</evidence>
<dbReference type="Gene3D" id="2.40.50.140">
    <property type="entry name" value="Nucleic acid-binding proteins"/>
    <property type="match status" value="1"/>
</dbReference>
<dbReference type="InterPro" id="IPR004365">
    <property type="entry name" value="NA-bd_OB_tRNA"/>
</dbReference>
<dbReference type="InterPro" id="IPR029460">
    <property type="entry name" value="DNAPol_HHH"/>
</dbReference>
<dbReference type="Pfam" id="PF01336">
    <property type="entry name" value="tRNA_anti-codon"/>
    <property type="match status" value="1"/>
</dbReference>
<name>A0ABW2A0N0_9GAMM</name>
<feature type="domain" description="OB" evidence="4">
    <location>
        <begin position="181"/>
        <end position="255"/>
    </location>
</feature>
<keyword evidence="3" id="KW-0963">Cytoplasm</keyword>
<protein>
    <recommendedName>
        <fullName evidence="2">Error-prone DNA polymerase</fullName>
    </recommendedName>
</protein>
<evidence type="ECO:0000256" key="3">
    <source>
        <dbReference type="ARBA" id="ARBA00022490"/>
    </source>
</evidence>
<reference evidence="7" key="1">
    <citation type="journal article" date="2019" name="Int. J. Syst. Evol. Microbiol.">
        <title>The Global Catalogue of Microorganisms (GCM) 10K type strain sequencing project: providing services to taxonomists for standard genome sequencing and annotation.</title>
        <authorList>
            <consortium name="The Broad Institute Genomics Platform"/>
            <consortium name="The Broad Institute Genome Sequencing Center for Infectious Disease"/>
            <person name="Wu L."/>
            <person name="Ma J."/>
        </authorList>
    </citation>
    <scope>NUCLEOTIDE SEQUENCE [LARGE SCALE GENOMIC DNA]</scope>
    <source>
        <strain evidence="7">NBRC 111756</strain>
    </source>
</reference>
<gene>
    <name evidence="6" type="ORF">ACFQDL_13735</name>
</gene>
<dbReference type="EMBL" id="JBHSWE010000001">
    <property type="protein sequence ID" value="MFC6671006.1"/>
    <property type="molecule type" value="Genomic_DNA"/>
</dbReference>
<dbReference type="PANTHER" id="PTHR32294:SF4">
    <property type="entry name" value="ERROR-PRONE DNA POLYMERASE"/>
    <property type="match status" value="1"/>
</dbReference>
<dbReference type="RefSeq" id="WP_379913078.1">
    <property type="nucleotide sequence ID" value="NZ_JBHSWE010000001.1"/>
</dbReference>
<proteinExistence type="inferred from homology"/>
<dbReference type="Proteomes" id="UP001596422">
    <property type="component" value="Unassembled WGS sequence"/>
</dbReference>
<feature type="domain" description="DNA polymerase helix-hairpin-helix motif" evidence="5">
    <location>
        <begin position="17"/>
        <end position="102"/>
    </location>
</feature>
<evidence type="ECO:0000313" key="7">
    <source>
        <dbReference type="Proteomes" id="UP001596422"/>
    </source>
</evidence>
<accession>A0ABW2A0N0</accession>
<dbReference type="InterPro" id="IPR004805">
    <property type="entry name" value="DnaE2/DnaE/PolC"/>
</dbReference>
<dbReference type="InterPro" id="IPR012340">
    <property type="entry name" value="NA-bd_OB-fold"/>
</dbReference>
<evidence type="ECO:0000259" key="5">
    <source>
        <dbReference type="Pfam" id="PF14579"/>
    </source>
</evidence>
<sequence length="271" mass="29800">MGFYSPSQLVQDVRRHGVEVRPVDINCSAWDCTLEEDGALRLGFRLVKGLSRRSADRLMQSRPALGFPSVAAAQRQGQLARNDWDALAAAGALNSLGGHRYQARWELLAANPELALGDARVAENQVRWLPAPDEQADLEEDFRHLGLSLGRHPLALLRERGELAGCLRAEQLSQCRPGQLVRVAGVVTNRQRPGTASGVTFVTLEDESGQINLIVWRDTARAQRQALLGARLLKVSGVLEREGAVIHVVAGRLTDITGQWQALSLRSRDFH</sequence>
<keyword evidence="7" id="KW-1185">Reference proteome</keyword>
<evidence type="ECO:0000256" key="2">
    <source>
        <dbReference type="ARBA" id="ARBA00017273"/>
    </source>
</evidence>
<dbReference type="CDD" id="cd04485">
    <property type="entry name" value="DnaE_OBF"/>
    <property type="match status" value="1"/>
</dbReference>
<dbReference type="Gene3D" id="1.10.150.870">
    <property type="match status" value="1"/>
</dbReference>
<evidence type="ECO:0000259" key="4">
    <source>
        <dbReference type="Pfam" id="PF01336"/>
    </source>
</evidence>
<comment type="similarity">
    <text evidence="1">Belongs to the DNA polymerase type-C family. DnaE2 subfamily.</text>
</comment>
<comment type="caution">
    <text evidence="6">The sequence shown here is derived from an EMBL/GenBank/DDBJ whole genome shotgun (WGS) entry which is preliminary data.</text>
</comment>
<organism evidence="6 7">
    <name type="scientific">Marinobacterium aestuariivivens</name>
    <dbReference type="NCBI Taxonomy" id="1698799"/>
    <lineage>
        <taxon>Bacteria</taxon>
        <taxon>Pseudomonadati</taxon>
        <taxon>Pseudomonadota</taxon>
        <taxon>Gammaproteobacteria</taxon>
        <taxon>Oceanospirillales</taxon>
        <taxon>Oceanospirillaceae</taxon>
        <taxon>Marinobacterium</taxon>
    </lineage>
</organism>
<evidence type="ECO:0000256" key="1">
    <source>
        <dbReference type="ARBA" id="ARBA00007391"/>
    </source>
</evidence>
<dbReference type="Pfam" id="PF14579">
    <property type="entry name" value="HHH_6"/>
    <property type="match status" value="1"/>
</dbReference>